<dbReference type="InterPro" id="IPR002048">
    <property type="entry name" value="EF_hand_dom"/>
</dbReference>
<dbReference type="SUPFAM" id="SSF48208">
    <property type="entry name" value="Six-hairpin glycosidases"/>
    <property type="match status" value="1"/>
</dbReference>
<dbReference type="Gene3D" id="1.10.1330.10">
    <property type="entry name" value="Dockerin domain"/>
    <property type="match status" value="1"/>
</dbReference>
<dbReference type="Gene3D" id="1.50.10.10">
    <property type="match status" value="1"/>
</dbReference>
<dbReference type="Gene3D" id="2.60.120.260">
    <property type="entry name" value="Galactose-binding domain-like"/>
    <property type="match status" value="1"/>
</dbReference>
<dbReference type="SUPFAM" id="SSF49384">
    <property type="entry name" value="Carbohydrate-binding domain"/>
    <property type="match status" value="1"/>
</dbReference>
<evidence type="ECO:0000259" key="2">
    <source>
        <dbReference type="PROSITE" id="PS51766"/>
    </source>
</evidence>
<organism evidence="3 4">
    <name type="scientific">Paenibacillus aceris</name>
    <dbReference type="NCBI Taxonomy" id="869555"/>
    <lineage>
        <taxon>Bacteria</taxon>
        <taxon>Bacillati</taxon>
        <taxon>Bacillota</taxon>
        <taxon>Bacilli</taxon>
        <taxon>Bacillales</taxon>
        <taxon>Paenibacillaceae</taxon>
        <taxon>Paenibacillus</taxon>
    </lineage>
</organism>
<dbReference type="Pfam" id="PF02368">
    <property type="entry name" value="Big_2"/>
    <property type="match status" value="1"/>
</dbReference>
<dbReference type="PROSITE" id="PS51766">
    <property type="entry name" value="DOCKERIN"/>
    <property type="match status" value="1"/>
</dbReference>
<dbReference type="InterPro" id="IPR016134">
    <property type="entry name" value="Dockerin_dom"/>
</dbReference>
<evidence type="ECO:0000313" key="4">
    <source>
        <dbReference type="Proteomes" id="UP001519344"/>
    </source>
</evidence>
<dbReference type="Pfam" id="PF22124">
    <property type="entry name" value="Glyco_hydro_95_cat"/>
    <property type="match status" value="1"/>
</dbReference>
<dbReference type="InterPro" id="IPR008928">
    <property type="entry name" value="6-hairpin_glycosidase_sf"/>
</dbReference>
<accession>A0ABS4HXL4</accession>
<dbReference type="PROSITE" id="PS00018">
    <property type="entry name" value="EF_HAND_1"/>
    <property type="match status" value="1"/>
</dbReference>
<protein>
    <recommendedName>
        <fullName evidence="5">Dockerin domain-containing protein</fullName>
    </recommendedName>
</protein>
<dbReference type="CDD" id="cd14256">
    <property type="entry name" value="Dockerin_I"/>
    <property type="match status" value="1"/>
</dbReference>
<dbReference type="InterPro" id="IPR008965">
    <property type="entry name" value="CBM2/CBM3_carb-bd_dom_sf"/>
</dbReference>
<dbReference type="PANTHER" id="PTHR31084:SF0">
    <property type="entry name" value="ALPHA-L-FUCOSIDASE 2"/>
    <property type="match status" value="1"/>
</dbReference>
<sequence>MIVTKIKPMRRTISAMLLFPLTFTGLTSLMGVTPIALADSGFTAPQAVVDHLNQDDWSNLQNRLSGIYGSITTPQQISSLDKGNYTSGQLIGNGDIGAIAAGVSTTSQQFYFGKNDFWGTLHAQGTSVKDNQGILSGGGLDIWPTTASGSQAASVFNMKQDILNAQIITNMQIKDDTGNDAAIQMNSWTADTDNVFVTEITNKGTGGVTLNTKQWVPAMAYANSSATDLTDANSTYPYTGGIDSTGSNAVLWTTRDTNAGSGGNTSNFRSRMATATTVVGASLTNLKEKTEANDYFDSNKGKYYNSLGESGDFQVNAGNTVYLVTYFASSSGAYDSIKSVSGVQADAKTGLSAYTSSEAVAQLKSDHLNWWKNYWLKSYVQFNDAALNQYYYGSLYILGSSNRPTSPNGKVNQQNLPGSMYGPWIPADNVGWGGRYFLNYNQQAQYYASGSVNRIETAIPYNRVIAYDLPWQINNAAQQNHDGAVHVRTLSPFHVMANEQPSLNAKSSSKMYGFNSGSTDQKSNGMFAAVPMIFYYEYTLDDNYLRTVLYPYLKQLLTFYSSYVLKTDDGNGQYHYSVIGSSIHEGDAADINPDLDMGAIKFMSDFLIKHAAEIGEDPSNLSRWQDLLDHTSFPEANLPKGIFNTANNSNFVPTLIATDYQSPNQAHVDMIEPGDQPVELEGVVFPFENVQMLDGDKELLQKVINTLTYMNAWSAGSFGGWSSQNNGFPKIYPIAARAGWPAADLLSKFKTAASSKLRTSNLSYLQSGGAVETIGAMEGLNSMLLQSNTTPSVPSTIWAFPNWDMSKSVSYERLGAMGNVEVSSAYNADTQSVSYVDLNSKRDGKIALVNPWSTGMPVIQVVNSDQTLGANVDYAITGGKIVFDAQKDTRYMVMNNNLISTPHVSGITLSQYSATLIYKGTNGADTNTVTATTYGNPSDTVTWTSSDSSIVTVTGNGNTATIKAVGTGANKVANVTVTATSVQDAGVRQSIKVKVADVSSVPTSLSMVSPATATIYGPASSASDNSKITGTNRLQLTASVQPSDAYDKRIMWFSSNPNIAMVDKNGLVIARGTGTVTITGTSMADSSLPPITCTVTVTAAGTDNSGDAALASVLTAAKSISAYTSDTTSSGGFKQISGSPNWEGKQESFQKAFINALGVKGKYAGYSTTNISRDTALFAAIALNEGIRSIDPSKAIVVSLLNKSALIAAINSAAQLTAANFSTQQDWTNLQSALTVAQNINNDGSATQVDIDNATAALQTAMSKQIQAPVSSGSIPTVNMTQGSATIYGSSFVQLQASGSRTWSVTQPDGSITTTGSIDPSGILYATSEGTYKVTAQSSLGVSDSMLITFSQMIPTPNLTVNNNGKGSAFGSTSSGSYPPPNAFDSNPSTFYDHSSTTPYVGWDFGKPVAVNVLRFLPRSGTNAARIYQAKLQGSNTSATSGFVDLYTIMDNPSTANSSSWYVKVINTTTAYRYYRWLGTSTSHANVAEFQLYNNFDKTALGNALDTAQSLVEENYTDLTWEALQTALADAISANAGTFVTQAEIDTAAANLQLAIAGLQVAPGSALEVANGITSIQAPIKDATSLTLPTVPDGFTVAIKNSDHPAVIGLDGTITPSTADSEVQLVLEVTRTSDGTKADTASLPVVVPAKTIVTLPTVTLTGVDSVNSGQSFNLIYGLSGISQNVYAQDITVTYPQEQLDFVSVDSLKEGFTILSKVVTPGQIHLITANIGADHQSNGTWLTLKFNAKSTQSTSASVGVSNVVIADERGTETHLNDASHNVTITLVNKIALSALLADAQSKHDAAVEGTAAGQYPAGAKAELQAVIDNANAVLVNTGATQAEVDQAVNDLSAALQRFTNAILQHAVTDTNGDGKTSIGDLAVVAAAYGKSSTDADWQQFKQADVNGDGEVNIEDLAAVAREILSN</sequence>
<dbReference type="CDD" id="cd08547">
    <property type="entry name" value="Type_II_cohesin"/>
    <property type="match status" value="1"/>
</dbReference>
<dbReference type="InterPro" id="IPR036439">
    <property type="entry name" value="Dockerin_dom_sf"/>
</dbReference>
<feature type="domain" description="Dockerin" evidence="2">
    <location>
        <begin position="1862"/>
        <end position="1925"/>
    </location>
</feature>
<dbReference type="Pfam" id="PF07554">
    <property type="entry name" value="FIVAR"/>
    <property type="match status" value="3"/>
</dbReference>
<dbReference type="SUPFAM" id="SSF63446">
    <property type="entry name" value="Type I dockerin domain"/>
    <property type="match status" value="1"/>
</dbReference>
<dbReference type="InterPro" id="IPR003343">
    <property type="entry name" value="Big_2"/>
</dbReference>
<name>A0ABS4HXL4_9BACL</name>
<dbReference type="InterPro" id="IPR000421">
    <property type="entry name" value="FA58C"/>
</dbReference>
<dbReference type="Gene3D" id="2.60.40.680">
    <property type="match status" value="1"/>
</dbReference>
<dbReference type="SUPFAM" id="SSF49785">
    <property type="entry name" value="Galactose-binding domain-like"/>
    <property type="match status" value="1"/>
</dbReference>
<evidence type="ECO:0000313" key="3">
    <source>
        <dbReference type="EMBL" id="MBP1963385.1"/>
    </source>
</evidence>
<keyword evidence="4" id="KW-1185">Reference proteome</keyword>
<dbReference type="InterPro" id="IPR054363">
    <property type="entry name" value="GH95_cat"/>
</dbReference>
<comment type="caution">
    <text evidence="3">The sequence shown here is derived from an EMBL/GenBank/DDBJ whole genome shotgun (WGS) entry which is preliminary data.</text>
</comment>
<dbReference type="PANTHER" id="PTHR31084">
    <property type="entry name" value="ALPHA-L-FUCOSIDASE 2"/>
    <property type="match status" value="1"/>
</dbReference>
<dbReference type="Gene3D" id="1.20.1270.70">
    <property type="entry name" value="Designed single chain three-helix bundle"/>
    <property type="match status" value="1"/>
</dbReference>
<dbReference type="EMBL" id="JAGGKV010000005">
    <property type="protein sequence ID" value="MBP1963385.1"/>
    <property type="molecule type" value="Genomic_DNA"/>
</dbReference>
<dbReference type="SMART" id="SM00635">
    <property type="entry name" value="BID_2"/>
    <property type="match status" value="2"/>
</dbReference>
<dbReference type="Gene3D" id="2.60.40.1080">
    <property type="match status" value="2"/>
</dbReference>
<evidence type="ECO:0000259" key="1">
    <source>
        <dbReference type="PROSITE" id="PS50222"/>
    </source>
</evidence>
<dbReference type="PROSITE" id="PS50222">
    <property type="entry name" value="EF_HAND_2"/>
    <property type="match status" value="1"/>
</dbReference>
<reference evidence="3 4" key="1">
    <citation type="submission" date="2021-03" db="EMBL/GenBank/DDBJ databases">
        <title>Genomic Encyclopedia of Type Strains, Phase IV (KMG-IV): sequencing the most valuable type-strain genomes for metagenomic binning, comparative biology and taxonomic classification.</title>
        <authorList>
            <person name="Goeker M."/>
        </authorList>
    </citation>
    <scope>NUCLEOTIDE SEQUENCE [LARGE SCALE GENOMIC DNA]</scope>
    <source>
        <strain evidence="3 4">DSM 24950</strain>
    </source>
</reference>
<dbReference type="Gene3D" id="1.20.1270.90">
    <property type="entry name" value="AF1782-like"/>
    <property type="match status" value="2"/>
</dbReference>
<dbReference type="Pfam" id="PF00754">
    <property type="entry name" value="F5_F8_type_C"/>
    <property type="match status" value="1"/>
</dbReference>
<dbReference type="InterPro" id="IPR002105">
    <property type="entry name" value="Dockerin_1_rpt"/>
</dbReference>
<dbReference type="InterPro" id="IPR018247">
    <property type="entry name" value="EF_Hand_1_Ca_BS"/>
</dbReference>
<feature type="domain" description="EF-hand" evidence="1">
    <location>
        <begin position="1899"/>
        <end position="1925"/>
    </location>
</feature>
<dbReference type="InterPro" id="IPR008979">
    <property type="entry name" value="Galactose-bd-like_sf"/>
</dbReference>
<gene>
    <name evidence="3" type="ORF">J2Z65_002601</name>
</gene>
<proteinExistence type="predicted"/>
<dbReference type="InterPro" id="IPR008964">
    <property type="entry name" value="Invasin/intimin_cell_adhesion"/>
</dbReference>
<dbReference type="RefSeq" id="WP_209855875.1">
    <property type="nucleotide sequence ID" value="NZ_JAGGKV010000005.1"/>
</dbReference>
<dbReference type="Proteomes" id="UP001519344">
    <property type="component" value="Unassembled WGS sequence"/>
</dbReference>
<evidence type="ECO:0008006" key="5">
    <source>
        <dbReference type="Google" id="ProtNLM"/>
    </source>
</evidence>
<dbReference type="SUPFAM" id="SSF49373">
    <property type="entry name" value="Invasin/intimin cell-adhesion fragments"/>
    <property type="match status" value="2"/>
</dbReference>
<dbReference type="InterPro" id="IPR012341">
    <property type="entry name" value="6hp_glycosidase-like_sf"/>
</dbReference>
<dbReference type="Pfam" id="PF00404">
    <property type="entry name" value="Dockerin_1"/>
    <property type="match status" value="1"/>
</dbReference>